<feature type="compositionally biased region" description="Basic and acidic residues" evidence="2">
    <location>
        <begin position="553"/>
        <end position="567"/>
    </location>
</feature>
<dbReference type="PANTHER" id="PTHR23159">
    <property type="entry name" value="CENTROSOMAL PROTEIN 2"/>
    <property type="match status" value="1"/>
</dbReference>
<feature type="region of interest" description="Disordered" evidence="2">
    <location>
        <begin position="650"/>
        <end position="699"/>
    </location>
</feature>
<proteinExistence type="predicted"/>
<evidence type="ECO:0000256" key="2">
    <source>
        <dbReference type="SAM" id="MobiDB-lite"/>
    </source>
</evidence>
<feature type="compositionally biased region" description="Basic and acidic residues" evidence="2">
    <location>
        <begin position="687"/>
        <end position="696"/>
    </location>
</feature>
<dbReference type="AlphaFoldDB" id="A0AA97PGK1"/>
<gene>
    <name evidence="5" type="ORF">OOU_Y34scaffold00872g3</name>
</gene>
<feature type="compositionally biased region" description="Polar residues" evidence="2">
    <location>
        <begin position="674"/>
        <end position="686"/>
    </location>
</feature>
<evidence type="ECO:0000256" key="1">
    <source>
        <dbReference type="SAM" id="Coils"/>
    </source>
</evidence>
<feature type="compositionally biased region" description="Polar residues" evidence="2">
    <location>
        <begin position="728"/>
        <end position="750"/>
    </location>
</feature>
<feature type="region of interest" description="Disordered" evidence="2">
    <location>
        <begin position="553"/>
        <end position="579"/>
    </location>
</feature>
<evidence type="ECO:0000259" key="3">
    <source>
        <dbReference type="Pfam" id="PF15456"/>
    </source>
</evidence>
<keyword evidence="1" id="KW-0175">Coiled coil</keyword>
<feature type="coiled-coil region" evidence="1">
    <location>
        <begin position="326"/>
        <end position="392"/>
    </location>
</feature>
<feature type="region of interest" description="Disordered" evidence="2">
    <location>
        <begin position="727"/>
        <end position="762"/>
    </location>
</feature>
<reference evidence="5" key="1">
    <citation type="journal article" date="2012" name="PLoS Genet.">
        <title>Comparative analysis of the genomes of two field isolates of the rice blast fungus Magnaporthe oryzae.</title>
        <authorList>
            <person name="Xue M."/>
            <person name="Yang J."/>
            <person name="Li Z."/>
            <person name="Hu S."/>
            <person name="Yao N."/>
            <person name="Dean R.A."/>
            <person name="Zhao W."/>
            <person name="Shen M."/>
            <person name="Zhang H."/>
            <person name="Li C."/>
            <person name="Liu L."/>
            <person name="Cao L."/>
            <person name="Xu X."/>
            <person name="Xing Y."/>
            <person name="Hsiang T."/>
            <person name="Zhang Z."/>
            <person name="Xu J.R."/>
            <person name="Peng Y.L."/>
        </authorList>
    </citation>
    <scope>NUCLEOTIDE SEQUENCE</scope>
    <source>
        <strain evidence="5">Y34</strain>
    </source>
</reference>
<feature type="region of interest" description="Disordered" evidence="2">
    <location>
        <begin position="959"/>
        <end position="1035"/>
    </location>
</feature>
<evidence type="ECO:0000313" key="5">
    <source>
        <dbReference type="EMBL" id="ELQ33814.1"/>
    </source>
</evidence>
<feature type="compositionally biased region" description="Low complexity" evidence="2">
    <location>
        <begin position="971"/>
        <end position="983"/>
    </location>
</feature>
<feature type="domain" description="DUF7801" evidence="4">
    <location>
        <begin position="827"/>
        <end position="892"/>
    </location>
</feature>
<dbReference type="EMBL" id="JH793492">
    <property type="protein sequence ID" value="ELQ33814.1"/>
    <property type="molecule type" value="Genomic_DNA"/>
</dbReference>
<feature type="domain" description="Up-regulated during septation protein 1" evidence="3">
    <location>
        <begin position="119"/>
        <end position="245"/>
    </location>
</feature>
<dbReference type="PANTHER" id="PTHR23159:SF31">
    <property type="entry name" value="CENTROSOME-ASSOCIATED PROTEIN CEP250 ISOFORM X1"/>
    <property type="match status" value="1"/>
</dbReference>
<protein>
    <recommendedName>
        <fullName evidence="6">Up-regulated during septation protein 1 domain-containing protein</fullName>
    </recommendedName>
</protein>
<sequence length="1035" mass="114803">MNDYAEEYDISTYSATNRRGVSLLGAVSLSHAALTTLAKSATPMNGAGPRMGYGYDAAGPTPPSSQTSSAIAPSGKILMDGYRNDIMGGLGTSQPRYNPMNLDRTQSSVLVDLNDPIQVHLLTETALSDSKEYEILSQEEVDSLKKQVTSLTQRIEQARANLAVQSKYLDAARSMAKLYSTKKKGALLGNVRTSVEGSAKDAEAERQACEKRCEDLASELFQLERRLMEPQRRLFQHTAGILQLTHRASKNPSSLADGANQNGIPGSPESLYTYNNLRYSIAEGSTEDAFFDDRSLYMTLEELDERSGRPTANRANAIAIPLKSPVREQTNQLREESDRLKMERDQLRATVDSVQLEMDALRRESQEKLKLVSLTERKLEGLSRQLRDLIVELNPTKNNGYQKAPSGSLEPGDMIGSHLEFLAKGLVNIQEEQRSIVSQNSEGSRDAEMAASRAAATVSQAEDRFIAINRQLHNVLQSANTSQRPGPDDFGLDLDAQFNWLQGSIGVIELQLSQAATASSASSADKQKFIQMDSILRDLWNVIQSGYAEINKRQEERRKNREEAGIKDDDEDASSDEVPFSPTEVYSLQAFQDKVQWLYAQATNLREQKSVLKRQIKQQRELNSKSDAQKDAELASKMDELSDIRTMLQASDKAAQESQQKLAQALKDLEDMKQQQSVSMANVSASTKERDEKLQKSEAQISSLQAEIKERESQIAALQAQIQERESQASALQAQIQERDSQTTASQSQLQEKDSQIAASAQRLQERENRLAAISEDLKARDVQLEGLRIISQDLQEKLDQVEKELESVGAQLQAATEAKATAEAAAEKLEKEAKEKEEELERLNVMVIEVKTELTFAKAELDGAYGSRSQRAAEVAALGSTAEVSDLKTQQEKLKAELASTLSEFEALTKDTITAERERFDLEGKLDDALAAKASLETEAAELRDKLDREVSKLQDQLDAERLKATSITGAPGSPRPGAGASMLSEQFRATMKEERRKFQEELRNEQAQRRKLEDEIRALKRSQGPGKSPLSPR</sequence>
<accession>A0AA97PGK1</accession>
<dbReference type="Pfam" id="PF25078">
    <property type="entry name" value="DUF7801"/>
    <property type="match status" value="1"/>
</dbReference>
<feature type="coiled-coil region" evidence="1">
    <location>
        <begin position="199"/>
        <end position="226"/>
    </location>
</feature>
<organism evidence="5">
    <name type="scientific">Pyricularia oryzae (strain Y34)</name>
    <name type="common">Rice blast fungus</name>
    <name type="synonym">Magnaporthe oryzae</name>
    <dbReference type="NCBI Taxonomy" id="1143189"/>
    <lineage>
        <taxon>Eukaryota</taxon>
        <taxon>Fungi</taxon>
        <taxon>Dikarya</taxon>
        <taxon>Ascomycota</taxon>
        <taxon>Pezizomycotina</taxon>
        <taxon>Sordariomycetes</taxon>
        <taxon>Sordariomycetidae</taxon>
        <taxon>Magnaporthales</taxon>
        <taxon>Pyriculariaceae</taxon>
        <taxon>Pyricularia</taxon>
    </lineage>
</organism>
<name>A0AA97PGK1_PYRO3</name>
<dbReference type="Pfam" id="PF15456">
    <property type="entry name" value="Uds1"/>
    <property type="match status" value="1"/>
</dbReference>
<dbReference type="InterPro" id="IPR029191">
    <property type="entry name" value="Uds1"/>
</dbReference>
<evidence type="ECO:0000259" key="4">
    <source>
        <dbReference type="Pfam" id="PF25078"/>
    </source>
</evidence>
<dbReference type="Gene3D" id="1.10.287.1490">
    <property type="match status" value="1"/>
</dbReference>
<feature type="compositionally biased region" description="Basic and acidic residues" evidence="2">
    <location>
        <begin position="992"/>
        <end position="1020"/>
    </location>
</feature>
<evidence type="ECO:0008006" key="6">
    <source>
        <dbReference type="Google" id="ProtNLM"/>
    </source>
</evidence>
<dbReference type="InterPro" id="IPR056703">
    <property type="entry name" value="DUF7801"/>
</dbReference>
<dbReference type="Proteomes" id="UP000011086">
    <property type="component" value="Unassembled WGS sequence"/>
</dbReference>